<gene>
    <name evidence="2" type="ORF">ALC53_12049</name>
</gene>
<dbReference type="EMBL" id="KQ976697">
    <property type="protein sequence ID" value="KYM77555.1"/>
    <property type="molecule type" value="Genomic_DNA"/>
</dbReference>
<feature type="region of interest" description="Disordered" evidence="1">
    <location>
        <begin position="86"/>
        <end position="113"/>
    </location>
</feature>
<name>A0A195AZU4_9HYME</name>
<proteinExistence type="predicted"/>
<protein>
    <submittedName>
        <fullName evidence="2">Uncharacterized protein</fullName>
    </submittedName>
</protein>
<reference evidence="2 3" key="1">
    <citation type="submission" date="2015-09" db="EMBL/GenBank/DDBJ databases">
        <title>Atta colombica WGS genome.</title>
        <authorList>
            <person name="Nygaard S."/>
            <person name="Hu H."/>
            <person name="Boomsma J."/>
            <person name="Zhang G."/>
        </authorList>
    </citation>
    <scope>NUCLEOTIDE SEQUENCE [LARGE SCALE GENOMIC DNA]</scope>
    <source>
        <strain evidence="2">Treedump-2</strain>
        <tissue evidence="2">Whole body</tissue>
    </source>
</reference>
<keyword evidence="3" id="KW-1185">Reference proteome</keyword>
<feature type="region of interest" description="Disordered" evidence="1">
    <location>
        <begin position="140"/>
        <end position="161"/>
    </location>
</feature>
<evidence type="ECO:0000313" key="3">
    <source>
        <dbReference type="Proteomes" id="UP000078540"/>
    </source>
</evidence>
<evidence type="ECO:0000313" key="2">
    <source>
        <dbReference type="EMBL" id="KYM77555.1"/>
    </source>
</evidence>
<dbReference type="AlphaFoldDB" id="A0A195AZU4"/>
<dbReference type="Proteomes" id="UP000078540">
    <property type="component" value="Unassembled WGS sequence"/>
</dbReference>
<sequence>MLTPSGSRRVRLQPIYSDRSLEAIQMRYRENAGVINRRRTSACHACSGKGRSLIEGHVCERILDDARRRRRGSTLFPQVIACAGSSDEVGSEGGKWEEGSDRAQGPISSLRDSRVRNSTGAVVSENRVATVAEFIGSVPVRDHSEPGATGESGRFDPGIQSTRSTRRVHLFGSCPDSFGGVSLAIDNNKAML</sequence>
<accession>A0A195AZU4</accession>
<evidence type="ECO:0000256" key="1">
    <source>
        <dbReference type="SAM" id="MobiDB-lite"/>
    </source>
</evidence>
<organism evidence="2 3">
    <name type="scientific">Atta colombica</name>
    <dbReference type="NCBI Taxonomy" id="520822"/>
    <lineage>
        <taxon>Eukaryota</taxon>
        <taxon>Metazoa</taxon>
        <taxon>Ecdysozoa</taxon>
        <taxon>Arthropoda</taxon>
        <taxon>Hexapoda</taxon>
        <taxon>Insecta</taxon>
        <taxon>Pterygota</taxon>
        <taxon>Neoptera</taxon>
        <taxon>Endopterygota</taxon>
        <taxon>Hymenoptera</taxon>
        <taxon>Apocrita</taxon>
        <taxon>Aculeata</taxon>
        <taxon>Formicoidea</taxon>
        <taxon>Formicidae</taxon>
        <taxon>Myrmicinae</taxon>
        <taxon>Atta</taxon>
    </lineage>
</organism>